<evidence type="ECO:0000259" key="1">
    <source>
        <dbReference type="Pfam" id="PF20864"/>
    </source>
</evidence>
<reference evidence="2 3" key="1">
    <citation type="submission" date="2024-06" db="EMBL/GenBank/DDBJ databases">
        <authorList>
            <person name="Steensen K."/>
            <person name="Seneca J."/>
            <person name="Bartlau N."/>
            <person name="Yu A.X."/>
            <person name="Polz M.F."/>
        </authorList>
    </citation>
    <scope>NUCLEOTIDE SEQUENCE [LARGE SCALE GENOMIC DNA]</scope>
    <source>
        <strain evidence="2 3">1F260</strain>
    </source>
</reference>
<name>A0ABV4L2F0_9GAMM</name>
<gene>
    <name evidence="2" type="ORF">ACED35_09200</name>
</gene>
<dbReference type="Pfam" id="PF20864">
    <property type="entry name" value="Zn_ribbon_TEX13"/>
    <property type="match status" value="1"/>
</dbReference>
<dbReference type="EMBL" id="JBGONM010000018">
    <property type="protein sequence ID" value="MEZ8081295.1"/>
    <property type="molecule type" value="Genomic_DNA"/>
</dbReference>
<dbReference type="Proteomes" id="UP001569154">
    <property type="component" value="Unassembled WGS sequence"/>
</dbReference>
<proteinExistence type="predicted"/>
<evidence type="ECO:0000313" key="3">
    <source>
        <dbReference type="Proteomes" id="UP001569154"/>
    </source>
</evidence>
<organism evidence="2 3">
    <name type="scientific">Enterovibrio norvegicus</name>
    <dbReference type="NCBI Taxonomy" id="188144"/>
    <lineage>
        <taxon>Bacteria</taxon>
        <taxon>Pseudomonadati</taxon>
        <taxon>Pseudomonadota</taxon>
        <taxon>Gammaproteobacteria</taxon>
        <taxon>Vibrionales</taxon>
        <taxon>Vibrionaceae</taxon>
        <taxon>Enterovibrio</taxon>
    </lineage>
</organism>
<sequence>MYLQQNLLRWKCLSYFFARYRHWACPVCNALFFTDYARNPRRSDAIPYPSSYQLRRQQDLFRHHDIWSTKHGS</sequence>
<protein>
    <recommendedName>
        <fullName evidence="1">Testis-expressed protein 13A/C/D zinc finger domain-containing protein</fullName>
    </recommendedName>
</protein>
<keyword evidence="3" id="KW-1185">Reference proteome</keyword>
<accession>A0ABV4L2F0</accession>
<evidence type="ECO:0000313" key="2">
    <source>
        <dbReference type="EMBL" id="MEZ8081295.1"/>
    </source>
</evidence>
<comment type="caution">
    <text evidence="2">The sequence shown here is derived from an EMBL/GenBank/DDBJ whole genome shotgun (WGS) entry which is preliminary data.</text>
</comment>
<feature type="domain" description="Testis-expressed protein 13A/C/D zinc finger" evidence="1">
    <location>
        <begin position="23"/>
        <end position="33"/>
    </location>
</feature>
<dbReference type="InterPro" id="IPR049534">
    <property type="entry name" value="TEX13A/C/D_Znf"/>
</dbReference>
<dbReference type="RefSeq" id="WP_371734822.1">
    <property type="nucleotide sequence ID" value="NZ_SYUS01000001.1"/>
</dbReference>